<dbReference type="InterPro" id="IPR000873">
    <property type="entry name" value="AMP-dep_synth/lig_dom"/>
</dbReference>
<feature type="domain" description="AMP-dependent synthetase/ligase" evidence="2">
    <location>
        <begin position="114"/>
        <end position="577"/>
    </location>
</feature>
<keyword evidence="4" id="KW-1185">Reference proteome</keyword>
<evidence type="ECO:0000313" key="4">
    <source>
        <dbReference type="Proteomes" id="UP001057375"/>
    </source>
</evidence>
<dbReference type="EMBL" id="BQXS01010106">
    <property type="protein sequence ID" value="GKT32986.1"/>
    <property type="molecule type" value="Genomic_DNA"/>
</dbReference>
<evidence type="ECO:0000313" key="3">
    <source>
        <dbReference type="EMBL" id="GKT32986.1"/>
    </source>
</evidence>
<evidence type="ECO:0000256" key="1">
    <source>
        <dbReference type="SAM" id="MobiDB-lite"/>
    </source>
</evidence>
<dbReference type="InterPro" id="IPR042099">
    <property type="entry name" value="ANL_N_sf"/>
</dbReference>
<dbReference type="Gene3D" id="3.40.50.12780">
    <property type="entry name" value="N-terminal domain of ligase-like"/>
    <property type="match status" value="1"/>
</dbReference>
<dbReference type="PANTHER" id="PTHR43272">
    <property type="entry name" value="LONG-CHAIN-FATTY-ACID--COA LIGASE"/>
    <property type="match status" value="1"/>
</dbReference>
<dbReference type="Pfam" id="PF00501">
    <property type="entry name" value="AMP-binding"/>
    <property type="match status" value="1"/>
</dbReference>
<reference evidence="3" key="1">
    <citation type="submission" date="2022-03" db="EMBL/GenBank/DDBJ databases">
        <title>Draft genome sequence of Aduncisulcus paluster, a free-living microaerophilic Fornicata.</title>
        <authorList>
            <person name="Yuyama I."/>
            <person name="Kume K."/>
            <person name="Tamura T."/>
            <person name="Inagaki Y."/>
            <person name="Hashimoto T."/>
        </authorList>
    </citation>
    <scope>NUCLEOTIDE SEQUENCE</scope>
    <source>
        <strain evidence="3">NY0171</strain>
    </source>
</reference>
<dbReference type="Proteomes" id="UP001057375">
    <property type="component" value="Unassembled WGS sequence"/>
</dbReference>
<gene>
    <name evidence="3" type="ORF">ADUPG1_007018</name>
</gene>
<organism evidence="3 4">
    <name type="scientific">Aduncisulcus paluster</name>
    <dbReference type="NCBI Taxonomy" id="2918883"/>
    <lineage>
        <taxon>Eukaryota</taxon>
        <taxon>Metamonada</taxon>
        <taxon>Carpediemonas-like organisms</taxon>
        <taxon>Aduncisulcus</taxon>
    </lineage>
</organism>
<name>A0ABQ5KM14_9EUKA</name>
<sequence length="878" mass="97631">MESKEPADYEYIEIGKGKSIHPFPNHRTLTEVFFNIASTYPDQPYLGKRKYIGGKFEGEYHLLSYSEVFQICQDLACGLDKLSICGVSNYQNPSSIDEISGKVDTIMDLKLRPKAAIISRSCIGWSMVDNCCQMAGVISVPVYDTSSPADIQYMISLTDAEILFISPTLAHVFPLLYECEKVKLIVVLDEDEEKKEWVGQREDLFADSLARLVASHFPDLFPPPEPVESLPILFERVRSKMEMGASSSKDAPTPAKSPISLLGPNDEDTIKFIANGGRFISLSQLRAIGRTSYIPHKDIHPLTRTHPMPLPDSVFTIIFTSGSTGYPNGAVITHRAMTYALARLQQRWLDCEDQRAFIFLPQAHVYQRCFDVLTTYCAGQLLFYSGSLATMGSDMEAAIPTQMALVPRVLEKIYNGVMATLEKKGAIAQLLYKWCFNLQFKSIQKRKKRSWFPDALVLNNIKRKTGGKLTMMCCGAAPMSKDLAIFTEVAIGGRLIEGYGATETCAATCAMQAGDGYDTFGTVGDVMFNTTVRLCDVPELGYYVNPEKAKAEGKSPINTLPTGEILIAGPCLFDHYLKNPEHTAESFTSDGFYRSGDVGEMTSCGKVRIVDRIKSFFKLAQGEFVAAEKIEVCIRKSSFIEQVYVSGKSTERYIATVIVPNMISLRKAMSKVSVKASEHHRRGKGEEEEEEKGHIPPKEIEFSKMNDAEFLAQPRVKEAIFVSVLKHCSEDKLKGFELPRYMVIDPVNWEPESGLVSPALKIRRPPLKKYYERSIDRLYKIARAEEARRLSSTPAKKKVDPKSRTHAPSSVFSATSASSVSSGSHFKEMVGFESEFHVKGRHLACMLDLRAFGTLEAVGAMTGGEGEVRGKVVVKKSI</sequence>
<feature type="region of interest" description="Disordered" evidence="1">
    <location>
        <begin position="790"/>
        <end position="813"/>
    </location>
</feature>
<proteinExistence type="predicted"/>
<dbReference type="PANTHER" id="PTHR43272:SF3">
    <property type="entry name" value="LONG CHAIN ACYL-COA SYNTHETASE 4"/>
    <property type="match status" value="1"/>
</dbReference>
<feature type="region of interest" description="Disordered" evidence="1">
    <location>
        <begin position="675"/>
        <end position="698"/>
    </location>
</feature>
<evidence type="ECO:0000259" key="2">
    <source>
        <dbReference type="Pfam" id="PF00501"/>
    </source>
</evidence>
<dbReference type="SUPFAM" id="SSF56801">
    <property type="entry name" value="Acetyl-CoA synthetase-like"/>
    <property type="match status" value="1"/>
</dbReference>
<protein>
    <submittedName>
        <fullName evidence="3">Long-chain acyl-CoA synthetase 3</fullName>
    </submittedName>
</protein>
<accession>A0ABQ5KM14</accession>
<comment type="caution">
    <text evidence="3">The sequence shown here is derived from an EMBL/GenBank/DDBJ whole genome shotgun (WGS) entry which is preliminary data.</text>
</comment>